<evidence type="ECO:0000313" key="2">
    <source>
        <dbReference type="EMBL" id="NER29304.1"/>
    </source>
</evidence>
<feature type="domain" description="Oxidoreductase molybdopterin-binding" evidence="1">
    <location>
        <begin position="71"/>
        <end position="193"/>
    </location>
</feature>
<dbReference type="InterPro" id="IPR000572">
    <property type="entry name" value="OxRdtase_Mopterin-bd_dom"/>
</dbReference>
<name>A0A6B3NH02_9CYAN</name>
<dbReference type="InterPro" id="IPR036374">
    <property type="entry name" value="OxRdtase_Mopterin-bd_sf"/>
</dbReference>
<accession>A0A6B3NH02</accession>
<dbReference type="AlphaFoldDB" id="A0A6B3NH02"/>
<organism evidence="2">
    <name type="scientific">Symploca sp. SIO1C4</name>
    <dbReference type="NCBI Taxonomy" id="2607765"/>
    <lineage>
        <taxon>Bacteria</taxon>
        <taxon>Bacillati</taxon>
        <taxon>Cyanobacteriota</taxon>
        <taxon>Cyanophyceae</taxon>
        <taxon>Coleofasciculales</taxon>
        <taxon>Coleofasciculaceae</taxon>
        <taxon>Symploca</taxon>
    </lineage>
</organism>
<protein>
    <submittedName>
        <fullName evidence="2">Molybdopterin-dependent oxidoreductase</fullName>
    </submittedName>
</protein>
<reference evidence="2" key="1">
    <citation type="submission" date="2019-11" db="EMBL/GenBank/DDBJ databases">
        <title>Genomic insights into an expanded diversity of filamentous marine cyanobacteria reveals the extraordinary biosynthetic potential of Moorea and Okeania.</title>
        <authorList>
            <person name="Ferreira Leao T."/>
            <person name="Wang M."/>
            <person name="Moss N."/>
            <person name="Da Silva R."/>
            <person name="Sanders J."/>
            <person name="Nurk S."/>
            <person name="Gurevich A."/>
            <person name="Humphrey G."/>
            <person name="Reher R."/>
            <person name="Zhu Q."/>
            <person name="Belda-Ferre P."/>
            <person name="Glukhov E."/>
            <person name="Rex R."/>
            <person name="Dorrestein P.C."/>
            <person name="Knight R."/>
            <person name="Pevzner P."/>
            <person name="Gerwick W.H."/>
            <person name="Gerwick L."/>
        </authorList>
    </citation>
    <scope>NUCLEOTIDE SEQUENCE</scope>
    <source>
        <strain evidence="2">SIO1C4</strain>
    </source>
</reference>
<sequence length="361" mass="40271">MNRFLITPVPGAHKKDKIVSKKTFTSTVLLFACFNLTAYLSGCNKQPTTDQLQKWQQEAIARNQEMVATHQQNPQSNSEWQLKIEGKNSTGQQIQLSLSKLQTLANTSIQTQEPHNTTTPEAIVSFRGVPVSTLLDEFGVDTDVKEVTFVSYDGYRATVSIEDLRQYPILIALERNGKEIARSEGGPLYLVFPYSDFPQLQSKYRERFWAFYLTNIVLGTEPIQLQVGKRFLDETFLQQLPQVTIEEAVGYRIGWPVSKTKLQGVLVRDVLAAAGLQIPKNGAVIIQGKSPVYSDAANPIRIEASELNSCDILLATHWGEDAQPIPAKMGGPLTLALASDCHIQSDNNFWVTFVEKLEVTP</sequence>
<dbReference type="Gene3D" id="3.90.420.10">
    <property type="entry name" value="Oxidoreductase, molybdopterin-binding domain"/>
    <property type="match status" value="1"/>
</dbReference>
<dbReference type="SUPFAM" id="SSF56524">
    <property type="entry name" value="Oxidoreductase molybdopterin-binding domain"/>
    <property type="match status" value="1"/>
</dbReference>
<dbReference type="Pfam" id="PF00174">
    <property type="entry name" value="Oxidored_molyb"/>
    <property type="match status" value="1"/>
</dbReference>
<comment type="caution">
    <text evidence="2">The sequence shown here is derived from an EMBL/GenBank/DDBJ whole genome shotgun (WGS) entry which is preliminary data.</text>
</comment>
<dbReference type="EMBL" id="JAAHFQ010000345">
    <property type="protein sequence ID" value="NER29304.1"/>
    <property type="molecule type" value="Genomic_DNA"/>
</dbReference>
<dbReference type="PROSITE" id="PS51257">
    <property type="entry name" value="PROKAR_LIPOPROTEIN"/>
    <property type="match status" value="1"/>
</dbReference>
<evidence type="ECO:0000259" key="1">
    <source>
        <dbReference type="Pfam" id="PF00174"/>
    </source>
</evidence>
<proteinExistence type="predicted"/>
<gene>
    <name evidence="2" type="ORF">F6J89_17180</name>
</gene>